<proteinExistence type="predicted"/>
<dbReference type="EMBL" id="AP018358">
    <property type="protein sequence ID" value="BBA42764.1"/>
    <property type="molecule type" value="Genomic_DNA"/>
</dbReference>
<gene>
    <name evidence="2" type="ORF">BCCH1_52520</name>
</gene>
<sequence>MSDGEAESSGTGIDVRRRWKETSDVNRSGGMANRYGPPASMLPALNATLTLVVLAAGTGA</sequence>
<feature type="compositionally biased region" description="Basic and acidic residues" evidence="1">
    <location>
        <begin position="14"/>
        <end position="24"/>
    </location>
</feature>
<dbReference type="AlphaFoldDB" id="A0A250LDT7"/>
<evidence type="ECO:0000256" key="1">
    <source>
        <dbReference type="SAM" id="MobiDB-lite"/>
    </source>
</evidence>
<name>A0A250LDT7_9BURK</name>
<evidence type="ECO:0000313" key="2">
    <source>
        <dbReference type="EMBL" id="BBA42764.1"/>
    </source>
</evidence>
<accession>A0A250LDT7</accession>
<reference evidence="2" key="2">
    <citation type="journal article" date="2017" name="Genome Announc.">
        <title>High-Quality Draft Genome Sequence of Burkholderia contaminans CH-1, a Gram-Negative Bacterium That Metabolizes 2-Azahypoxanthine, a Plant Growth-Regulating Compound.</title>
        <authorList>
            <person name="Choi J.-H."/>
            <person name="Sugiura H."/>
            <person name="Moriuchi R."/>
            <person name="Kawagishi H."/>
            <person name="Dohra H."/>
        </authorList>
    </citation>
    <scope>NUCLEOTIDE SEQUENCE</scope>
    <source>
        <strain evidence="2">CH-1</strain>
    </source>
</reference>
<dbReference type="RefSeq" id="WP_301859021.1">
    <property type="nucleotide sequence ID" value="NZ_JAPQZL010000034.1"/>
</dbReference>
<organism evidence="2">
    <name type="scientific">Burkholderia contaminans</name>
    <dbReference type="NCBI Taxonomy" id="488447"/>
    <lineage>
        <taxon>Bacteria</taxon>
        <taxon>Pseudomonadati</taxon>
        <taxon>Pseudomonadota</taxon>
        <taxon>Betaproteobacteria</taxon>
        <taxon>Burkholderiales</taxon>
        <taxon>Burkholderiaceae</taxon>
        <taxon>Burkholderia</taxon>
        <taxon>Burkholderia cepacia complex</taxon>
    </lineage>
</organism>
<feature type="region of interest" description="Disordered" evidence="1">
    <location>
        <begin position="1"/>
        <end position="37"/>
    </location>
</feature>
<protein>
    <submittedName>
        <fullName evidence="2">Uncharacterized protein</fullName>
    </submittedName>
</protein>
<reference evidence="2" key="1">
    <citation type="journal article" date="2016" name="Biosci. Biotechnol. Biochem.">
        <title>Bioconversion of AHX to AOH by resting cells of Burkholderia contaminans CH-1.</title>
        <authorList>
            <person name="Choi J.H."/>
            <person name="Kikuchi A."/>
            <person name="Pumkaeo P."/>
            <person name="Hirai H."/>
            <person name="Tokuyama S."/>
            <person name="Kawagishi H."/>
        </authorList>
    </citation>
    <scope>NUCLEOTIDE SEQUENCE</scope>
    <source>
        <strain evidence="2">CH-1</strain>
    </source>
</reference>